<dbReference type="EMBL" id="ML979007">
    <property type="protein sequence ID" value="KAF1923311.1"/>
    <property type="molecule type" value="Genomic_DNA"/>
</dbReference>
<dbReference type="AlphaFoldDB" id="A0A6A5R5B0"/>
<evidence type="ECO:0000313" key="3">
    <source>
        <dbReference type="Proteomes" id="UP000800082"/>
    </source>
</evidence>
<evidence type="ECO:0000313" key="2">
    <source>
        <dbReference type="EMBL" id="KAF1923311.1"/>
    </source>
</evidence>
<dbReference type="RefSeq" id="XP_033443564.1">
    <property type="nucleotide sequence ID" value="XM_033590325.1"/>
</dbReference>
<reference evidence="2" key="1">
    <citation type="journal article" date="2020" name="Stud. Mycol.">
        <title>101 Dothideomycetes genomes: a test case for predicting lifestyles and emergence of pathogens.</title>
        <authorList>
            <person name="Haridas S."/>
            <person name="Albert R."/>
            <person name="Binder M."/>
            <person name="Bloem J."/>
            <person name="Labutti K."/>
            <person name="Salamov A."/>
            <person name="Andreopoulos B."/>
            <person name="Baker S."/>
            <person name="Barry K."/>
            <person name="Bills G."/>
            <person name="Bluhm B."/>
            <person name="Cannon C."/>
            <person name="Castanera R."/>
            <person name="Culley D."/>
            <person name="Daum C."/>
            <person name="Ezra D."/>
            <person name="Gonzalez J."/>
            <person name="Henrissat B."/>
            <person name="Kuo A."/>
            <person name="Liang C."/>
            <person name="Lipzen A."/>
            <person name="Lutzoni F."/>
            <person name="Magnuson J."/>
            <person name="Mondo S."/>
            <person name="Nolan M."/>
            <person name="Ohm R."/>
            <person name="Pangilinan J."/>
            <person name="Park H.-J."/>
            <person name="Ramirez L."/>
            <person name="Alfaro M."/>
            <person name="Sun H."/>
            <person name="Tritt A."/>
            <person name="Yoshinaga Y."/>
            <person name="Zwiers L.-H."/>
            <person name="Turgeon B."/>
            <person name="Goodwin S."/>
            <person name="Spatafora J."/>
            <person name="Crous P."/>
            <person name="Grigoriev I."/>
        </authorList>
    </citation>
    <scope>NUCLEOTIDE SEQUENCE</scope>
    <source>
        <strain evidence="2">CBS 183.55</strain>
    </source>
</reference>
<sequence>MDERTPSASSGARGGGVPPGDRAPPATTNIPELGQVMPSLSSSVIAVDLGSPQSLKMGSKILRPLISVPRIHRGCHRWTPEAQGLPEGFCSGMIDPVKAAPVHYRYVPESEPTSMRSRIHVANPETIPDLRLEFEVNSGANDYTIRGQIVADRYRESCSAQSKPLFARFVLVGPEVPTGSLSELGAPL</sequence>
<feature type="compositionally biased region" description="Polar residues" evidence="1">
    <location>
        <begin position="1"/>
        <end position="10"/>
    </location>
</feature>
<keyword evidence="3" id="KW-1185">Reference proteome</keyword>
<dbReference type="Proteomes" id="UP000800082">
    <property type="component" value="Unassembled WGS sequence"/>
</dbReference>
<protein>
    <submittedName>
        <fullName evidence="2">Uncharacterized protein</fullName>
    </submittedName>
</protein>
<gene>
    <name evidence="2" type="ORF">M421DRAFT_407151</name>
</gene>
<organism evidence="2 3">
    <name type="scientific">Didymella exigua CBS 183.55</name>
    <dbReference type="NCBI Taxonomy" id="1150837"/>
    <lineage>
        <taxon>Eukaryota</taxon>
        <taxon>Fungi</taxon>
        <taxon>Dikarya</taxon>
        <taxon>Ascomycota</taxon>
        <taxon>Pezizomycotina</taxon>
        <taxon>Dothideomycetes</taxon>
        <taxon>Pleosporomycetidae</taxon>
        <taxon>Pleosporales</taxon>
        <taxon>Pleosporineae</taxon>
        <taxon>Didymellaceae</taxon>
        <taxon>Didymella</taxon>
    </lineage>
</organism>
<name>A0A6A5R5B0_9PLEO</name>
<accession>A0A6A5R5B0</accession>
<feature type="region of interest" description="Disordered" evidence="1">
    <location>
        <begin position="1"/>
        <end position="33"/>
    </location>
</feature>
<dbReference type="GeneID" id="54347989"/>
<evidence type="ECO:0000256" key="1">
    <source>
        <dbReference type="SAM" id="MobiDB-lite"/>
    </source>
</evidence>
<proteinExistence type="predicted"/>